<dbReference type="InterPro" id="IPR010905">
    <property type="entry name" value="Glyco_hydro_88"/>
</dbReference>
<keyword evidence="4" id="KW-1185">Reference proteome</keyword>
<protein>
    <submittedName>
        <fullName evidence="3">Glycoside hydrolase family 88 protein</fullName>
    </submittedName>
</protein>
<keyword evidence="1 3" id="KW-0378">Hydrolase</keyword>
<dbReference type="InterPro" id="IPR008928">
    <property type="entry name" value="6-hairpin_glycosidase_sf"/>
</dbReference>
<name>A0ABS7CJK5_9BACL</name>
<dbReference type="Pfam" id="PF07470">
    <property type="entry name" value="Glyco_hydro_88"/>
    <property type="match status" value="1"/>
</dbReference>
<comment type="caution">
    <text evidence="3">The sequence shown here is derived from an EMBL/GenBank/DDBJ whole genome shotgun (WGS) entry which is preliminary data.</text>
</comment>
<evidence type="ECO:0000313" key="4">
    <source>
        <dbReference type="Proteomes" id="UP001519887"/>
    </source>
</evidence>
<comment type="similarity">
    <text evidence="2">Belongs to the glycosyl hydrolase 88 family.</text>
</comment>
<organism evidence="3 4">
    <name type="scientific">Paenibacillus sepulcri</name>
    <dbReference type="NCBI Taxonomy" id="359917"/>
    <lineage>
        <taxon>Bacteria</taxon>
        <taxon>Bacillati</taxon>
        <taxon>Bacillota</taxon>
        <taxon>Bacilli</taxon>
        <taxon>Bacillales</taxon>
        <taxon>Paenibacillaceae</taxon>
        <taxon>Paenibacillus</taxon>
    </lineage>
</organism>
<dbReference type="Gene3D" id="1.50.10.10">
    <property type="match status" value="1"/>
</dbReference>
<dbReference type="SUPFAM" id="SSF48208">
    <property type="entry name" value="Six-hairpin glycosidases"/>
    <property type="match status" value="1"/>
</dbReference>
<sequence length="180" mass="21138">MQDAEQLQWAEDKWQQIIGKVSLTSRRIGDSFPYISIDGQYYNEEPDWWTNGFWPGLLWLIYRENGDERLRNLADSVERQLDAPLHQYETLHHDVGFMWSLTSVAQYKLLGNPDSRRRALTAASHLMGRYNAKGHFIRAWNQPERVGWAIIDCLMNLGLLYWASEVTGDPRYRHLAMEHS</sequence>
<dbReference type="PANTHER" id="PTHR36845">
    <property type="entry name" value="HYDROLASE, PUTATIVE (AFU_ORTHOLOGUE AFUA_7G05090)-RELATED"/>
    <property type="match status" value="1"/>
</dbReference>
<dbReference type="PANTHER" id="PTHR36845:SF1">
    <property type="entry name" value="HYDROLASE, PUTATIVE (AFU_ORTHOLOGUE AFUA_7G05090)-RELATED"/>
    <property type="match status" value="1"/>
</dbReference>
<evidence type="ECO:0000256" key="1">
    <source>
        <dbReference type="ARBA" id="ARBA00022801"/>
    </source>
</evidence>
<proteinExistence type="inferred from homology"/>
<dbReference type="GO" id="GO:0016787">
    <property type="term" value="F:hydrolase activity"/>
    <property type="evidence" value="ECO:0007669"/>
    <property type="project" value="UniProtKB-KW"/>
</dbReference>
<dbReference type="InterPro" id="IPR052369">
    <property type="entry name" value="UG_Glycosaminoglycan_Hydrolase"/>
</dbReference>
<dbReference type="InterPro" id="IPR012341">
    <property type="entry name" value="6hp_glycosidase-like_sf"/>
</dbReference>
<reference evidence="3 4" key="1">
    <citation type="submission" date="2021-07" db="EMBL/GenBank/DDBJ databases">
        <title>Paenibacillus radiodurans sp. nov., isolated from the southeastern edge of Tengger Desert.</title>
        <authorList>
            <person name="Zhang G."/>
        </authorList>
    </citation>
    <scope>NUCLEOTIDE SEQUENCE [LARGE SCALE GENOMIC DNA]</scope>
    <source>
        <strain evidence="3 4">CCM 7311</strain>
    </source>
</reference>
<evidence type="ECO:0000313" key="3">
    <source>
        <dbReference type="EMBL" id="MBW7460865.1"/>
    </source>
</evidence>
<dbReference type="Proteomes" id="UP001519887">
    <property type="component" value="Unassembled WGS sequence"/>
</dbReference>
<dbReference type="EMBL" id="JAHZIK010002516">
    <property type="protein sequence ID" value="MBW7460865.1"/>
    <property type="molecule type" value="Genomic_DNA"/>
</dbReference>
<accession>A0ABS7CJK5</accession>
<gene>
    <name evidence="3" type="ORF">K0U00_43075</name>
</gene>
<feature type="non-terminal residue" evidence="3">
    <location>
        <position position="180"/>
    </location>
</feature>
<evidence type="ECO:0000256" key="2">
    <source>
        <dbReference type="ARBA" id="ARBA00038358"/>
    </source>
</evidence>